<dbReference type="PANTHER" id="PTHR30483:SF6">
    <property type="entry name" value="PERIPLASMIC BINDING PROTEIN OF ABC TRANSPORTER FOR NATURAL AMINO ACIDS"/>
    <property type="match status" value="1"/>
</dbReference>
<dbReference type="PANTHER" id="PTHR30483">
    <property type="entry name" value="LEUCINE-SPECIFIC-BINDING PROTEIN"/>
    <property type="match status" value="1"/>
</dbReference>
<protein>
    <submittedName>
        <fullName evidence="5">ABC transporter permease</fullName>
    </submittedName>
</protein>
<dbReference type="Gene3D" id="3.40.50.2300">
    <property type="match status" value="2"/>
</dbReference>
<comment type="similarity">
    <text evidence="1">Belongs to the leucine-binding protein family.</text>
</comment>
<dbReference type="InterPro" id="IPR028082">
    <property type="entry name" value="Peripla_BP_I"/>
</dbReference>
<dbReference type="Proteomes" id="UP000215633">
    <property type="component" value="Unassembled WGS sequence"/>
</dbReference>
<proteinExistence type="inferred from homology"/>
<organism evidence="5 6">
    <name type="scientific">Bordetella genomosp. 2</name>
    <dbReference type="NCBI Taxonomy" id="1983456"/>
    <lineage>
        <taxon>Bacteria</taxon>
        <taxon>Pseudomonadati</taxon>
        <taxon>Pseudomonadota</taxon>
        <taxon>Betaproteobacteria</taxon>
        <taxon>Burkholderiales</taxon>
        <taxon>Alcaligenaceae</taxon>
        <taxon>Bordetella</taxon>
    </lineage>
</organism>
<evidence type="ECO:0000256" key="1">
    <source>
        <dbReference type="ARBA" id="ARBA00010062"/>
    </source>
</evidence>
<dbReference type="InterPro" id="IPR051010">
    <property type="entry name" value="BCAA_transport"/>
</dbReference>
<evidence type="ECO:0000259" key="4">
    <source>
        <dbReference type="Pfam" id="PF13458"/>
    </source>
</evidence>
<dbReference type="RefSeq" id="WP_249278471.1">
    <property type="nucleotide sequence ID" value="NZ_NEVT01000003.1"/>
</dbReference>
<keyword evidence="2 3" id="KW-0732">Signal</keyword>
<dbReference type="AlphaFoldDB" id="A0A261VZM3"/>
<sequence>MNTQQSSRPPARRARQCRLRAALRAVLLAPAAVMMSAATASGISGDVVKIGILNDQSGTYADLAGPGSVEAARMAIEEMGGTAAGKKIELIAGNHQNKADVGAGIARTWFDREGVDAIADFSNSAVGFAVQALAGERGKVTLIAAASPDFTGKACTATSAQWVYTSYTNGHGLAQVLTAQGYKSWFLLTVDYAFGHAFAADIRRAVEAGGGKVAGEVRHPLNTADMSSFLLQAQASGASIIALANAGSDMTTAIKQAAEFGITPKQALAAPAVFLTDIHGMGLKAAQGLQFVTAFYWNRTPETRAWSMKFFERHGAMPTMTQAGVYSAVLHYLRAVDAAGTDDGKAVMAKMRELPVRDVFAGEGRLRADGQMVHDMYLVRAKAPQDSKEPWDYYEILETIPGDKIFKPLSASECPLVRQ</sequence>
<feature type="signal peptide" evidence="3">
    <location>
        <begin position="1"/>
        <end position="40"/>
    </location>
</feature>
<gene>
    <name evidence="5" type="ORF">CAL24_03720</name>
</gene>
<evidence type="ECO:0000313" key="5">
    <source>
        <dbReference type="EMBL" id="OZI79060.1"/>
    </source>
</evidence>
<feature type="domain" description="Leucine-binding protein" evidence="4">
    <location>
        <begin position="48"/>
        <end position="382"/>
    </location>
</feature>
<dbReference type="InterPro" id="IPR028081">
    <property type="entry name" value="Leu-bd"/>
</dbReference>
<keyword evidence="6" id="KW-1185">Reference proteome</keyword>
<evidence type="ECO:0000313" key="6">
    <source>
        <dbReference type="Proteomes" id="UP000215633"/>
    </source>
</evidence>
<name>A0A261VZM3_9BORD</name>
<dbReference type="SUPFAM" id="SSF53822">
    <property type="entry name" value="Periplasmic binding protein-like I"/>
    <property type="match status" value="1"/>
</dbReference>
<accession>A0A261VZM3</accession>
<dbReference type="CDD" id="cd06327">
    <property type="entry name" value="PBP1_SBP-like"/>
    <property type="match status" value="1"/>
</dbReference>
<feature type="chain" id="PRO_5013034690" evidence="3">
    <location>
        <begin position="41"/>
        <end position="419"/>
    </location>
</feature>
<reference evidence="6" key="1">
    <citation type="submission" date="2017-05" db="EMBL/GenBank/DDBJ databases">
        <title>Complete and WGS of Bordetella genogroups.</title>
        <authorList>
            <person name="Spilker T."/>
            <person name="Lipuma J."/>
        </authorList>
    </citation>
    <scope>NUCLEOTIDE SEQUENCE [LARGE SCALE GENOMIC DNA]</scope>
    <source>
        <strain evidence="6">AU8256</strain>
    </source>
</reference>
<comment type="caution">
    <text evidence="5">The sequence shown here is derived from an EMBL/GenBank/DDBJ whole genome shotgun (WGS) entry which is preliminary data.</text>
</comment>
<dbReference type="Pfam" id="PF13458">
    <property type="entry name" value="Peripla_BP_6"/>
    <property type="match status" value="1"/>
</dbReference>
<evidence type="ECO:0000256" key="3">
    <source>
        <dbReference type="SAM" id="SignalP"/>
    </source>
</evidence>
<dbReference type="EMBL" id="NEVT01000003">
    <property type="protein sequence ID" value="OZI79060.1"/>
    <property type="molecule type" value="Genomic_DNA"/>
</dbReference>
<evidence type="ECO:0000256" key="2">
    <source>
        <dbReference type="ARBA" id="ARBA00022729"/>
    </source>
</evidence>